<dbReference type="EMBL" id="JANFAV010000002">
    <property type="protein sequence ID" value="MCW6534292.1"/>
    <property type="molecule type" value="Genomic_DNA"/>
</dbReference>
<keyword evidence="2" id="KW-1185">Reference proteome</keyword>
<dbReference type="Proteomes" id="UP001165565">
    <property type="component" value="Unassembled WGS sequence"/>
</dbReference>
<gene>
    <name evidence="1" type="ORF">NEE01_05770</name>
</gene>
<proteinExistence type="predicted"/>
<evidence type="ECO:0000313" key="2">
    <source>
        <dbReference type="Proteomes" id="UP001165565"/>
    </source>
</evidence>
<sequence length="143" mass="15919">MARKFAELSARAACRFPVHLCLITVIPLMACSQHDPLVSSDPAVCVAAFAAMLKQASGTPLEHHPGNFDLRMRITLELDKLRRTIGLEKGQKRGASFYHKLISNPGKSANLAEECINAEAKDGEFDRRRDELRKIVNDSQHTH</sequence>
<organism evidence="1 2">
    <name type="scientific">Sphingomonas lycopersici</name>
    <dbReference type="NCBI Taxonomy" id="2951807"/>
    <lineage>
        <taxon>Bacteria</taxon>
        <taxon>Pseudomonadati</taxon>
        <taxon>Pseudomonadota</taxon>
        <taxon>Alphaproteobacteria</taxon>
        <taxon>Sphingomonadales</taxon>
        <taxon>Sphingomonadaceae</taxon>
        <taxon>Sphingomonas</taxon>
    </lineage>
</organism>
<comment type="caution">
    <text evidence="1">The sequence shown here is derived from an EMBL/GenBank/DDBJ whole genome shotgun (WGS) entry which is preliminary data.</text>
</comment>
<name>A0AA41Z598_9SPHN</name>
<dbReference type="RefSeq" id="WP_265268217.1">
    <property type="nucleotide sequence ID" value="NZ_JANFAV010000002.1"/>
</dbReference>
<protein>
    <submittedName>
        <fullName evidence="1">Uncharacterized protein</fullName>
    </submittedName>
</protein>
<accession>A0AA41Z598</accession>
<reference evidence="1" key="1">
    <citation type="submission" date="2022-06" db="EMBL/GenBank/DDBJ databases">
        <title>Sphingomonas sp. nov. isolated from rhizosphere soil of tomato.</title>
        <authorList>
            <person name="Dong H."/>
            <person name="Gao R."/>
        </authorList>
    </citation>
    <scope>NUCLEOTIDE SEQUENCE</scope>
    <source>
        <strain evidence="1">MMSM24</strain>
    </source>
</reference>
<evidence type="ECO:0000313" key="1">
    <source>
        <dbReference type="EMBL" id="MCW6534292.1"/>
    </source>
</evidence>
<dbReference type="AlphaFoldDB" id="A0AA41Z598"/>